<dbReference type="AlphaFoldDB" id="A0A914EB62"/>
<name>A0A914EB62_9BILA</name>
<evidence type="ECO:0000256" key="1">
    <source>
        <dbReference type="ARBA" id="ARBA00023054"/>
    </source>
</evidence>
<reference evidence="5" key="1">
    <citation type="submission" date="2022-11" db="UniProtKB">
        <authorList>
            <consortium name="WormBaseParasite"/>
        </authorList>
    </citation>
    <scope>IDENTIFICATION</scope>
</reference>
<dbReference type="PANTHER" id="PTHR15885:SF1">
    <property type="entry name" value="COILED-COIL DOMAIN-CONTAINING PROTEIN 174"/>
    <property type="match status" value="1"/>
</dbReference>
<feature type="compositionally biased region" description="Basic and acidic residues" evidence="3">
    <location>
        <begin position="190"/>
        <end position="211"/>
    </location>
</feature>
<dbReference type="Pfam" id="PF13300">
    <property type="entry name" value="DUF4078"/>
    <property type="match status" value="1"/>
</dbReference>
<dbReference type="PANTHER" id="PTHR15885">
    <property type="entry name" value="COILED-COIL DOMAIN-CONTAINING PROTEIN 174"/>
    <property type="match status" value="1"/>
</dbReference>
<proteinExistence type="predicted"/>
<feature type="region of interest" description="Disordered" evidence="3">
    <location>
        <begin position="190"/>
        <end position="324"/>
    </location>
</feature>
<dbReference type="InterPro" id="IPR025066">
    <property type="entry name" value="CCDC174-like"/>
</dbReference>
<evidence type="ECO:0000256" key="3">
    <source>
        <dbReference type="SAM" id="MobiDB-lite"/>
    </source>
</evidence>
<feature type="compositionally biased region" description="Basic and acidic residues" evidence="3">
    <location>
        <begin position="305"/>
        <end position="317"/>
    </location>
</feature>
<evidence type="ECO:0000313" key="5">
    <source>
        <dbReference type="WBParaSite" id="ACRNAN_scaffold6992.g24382.t1"/>
    </source>
</evidence>
<accession>A0A914EB62</accession>
<evidence type="ECO:0000313" key="4">
    <source>
        <dbReference type="Proteomes" id="UP000887540"/>
    </source>
</evidence>
<evidence type="ECO:0000256" key="2">
    <source>
        <dbReference type="SAM" id="Coils"/>
    </source>
</evidence>
<feature type="compositionally biased region" description="Acidic residues" evidence="3">
    <location>
        <begin position="243"/>
        <end position="255"/>
    </location>
</feature>
<feature type="coiled-coil region" evidence="2">
    <location>
        <begin position="89"/>
        <end position="149"/>
    </location>
</feature>
<dbReference type="Proteomes" id="UP000887540">
    <property type="component" value="Unplaced"/>
</dbReference>
<sequence length="324" mass="37876">MSDHDETEASSSTKKPILISTAATLLDLKADLLKRTKNLKKTDYSDTYVNRTKNSLLIVTKEEKKTQNEVKSARHARIAHNEALLKKEEEAYLKQRQILEQKAAAYEKLSRGEKMVREDGTTAEFLVNFQEKVKEVEAVNEEKRKKELRPVENEPEVVEFRPDPLIVHYDHNEDKGRIFGPSHIKLSHLNEEEREKQIRELKEMTEKTKETRLKRKKQKTEEEKAIQTRLNAIRKRKGLPPIESDDEEDKNEEETNIGPAIPKELQDIPLPEGEPDDTSSPAKKPKPTVREWDRGKTGFGYQTWVKKEREKRDDDFRPPSFYYE</sequence>
<organism evidence="4 5">
    <name type="scientific">Acrobeloides nanus</name>
    <dbReference type="NCBI Taxonomy" id="290746"/>
    <lineage>
        <taxon>Eukaryota</taxon>
        <taxon>Metazoa</taxon>
        <taxon>Ecdysozoa</taxon>
        <taxon>Nematoda</taxon>
        <taxon>Chromadorea</taxon>
        <taxon>Rhabditida</taxon>
        <taxon>Tylenchina</taxon>
        <taxon>Cephalobomorpha</taxon>
        <taxon>Cephaloboidea</taxon>
        <taxon>Cephalobidae</taxon>
        <taxon>Acrobeloides</taxon>
    </lineage>
</organism>
<keyword evidence="1 2" id="KW-0175">Coiled coil</keyword>
<dbReference type="WBParaSite" id="ACRNAN_scaffold6992.g24382.t1">
    <property type="protein sequence ID" value="ACRNAN_scaffold6992.g24382.t1"/>
    <property type="gene ID" value="ACRNAN_scaffold6992.g24382"/>
</dbReference>
<protein>
    <submittedName>
        <fullName evidence="5">Uncharacterized protein</fullName>
    </submittedName>
</protein>
<keyword evidence="4" id="KW-1185">Reference proteome</keyword>
<dbReference type="GO" id="GO:0005634">
    <property type="term" value="C:nucleus"/>
    <property type="evidence" value="ECO:0007669"/>
    <property type="project" value="TreeGrafter"/>
</dbReference>